<dbReference type="AlphaFoldDB" id="A0A5Q2TG72"/>
<organism evidence="2 3">
    <name type="scientific">Gracilibacillus salitolerans</name>
    <dbReference type="NCBI Taxonomy" id="2663022"/>
    <lineage>
        <taxon>Bacteria</taxon>
        <taxon>Bacillati</taxon>
        <taxon>Bacillota</taxon>
        <taxon>Bacilli</taxon>
        <taxon>Bacillales</taxon>
        <taxon>Bacillaceae</taxon>
        <taxon>Gracilibacillus</taxon>
    </lineage>
</organism>
<protein>
    <recommendedName>
        <fullName evidence="4">5,10-methylene-tetrahydrofolate dehydrogenase</fullName>
    </recommendedName>
</protein>
<feature type="transmembrane region" description="Helical" evidence="1">
    <location>
        <begin position="340"/>
        <end position="359"/>
    </location>
</feature>
<evidence type="ECO:0000313" key="2">
    <source>
        <dbReference type="EMBL" id="QGH33013.1"/>
    </source>
</evidence>
<proteinExistence type="predicted"/>
<reference evidence="2 3" key="1">
    <citation type="submission" date="2019-11" db="EMBL/GenBank/DDBJ databases">
        <title>Gracilibacillus salitolerans sp. nov., a moderate halophile isolated from a saline soil in northwest China.</title>
        <authorList>
            <person name="Gan L."/>
        </authorList>
    </citation>
    <scope>NUCLEOTIDE SEQUENCE [LARGE SCALE GENOMIC DNA]</scope>
    <source>
        <strain evidence="2 3">SCU50</strain>
    </source>
</reference>
<feature type="transmembrane region" description="Helical" evidence="1">
    <location>
        <begin position="291"/>
        <end position="320"/>
    </location>
</feature>
<evidence type="ECO:0000256" key="1">
    <source>
        <dbReference type="SAM" id="Phobius"/>
    </source>
</evidence>
<evidence type="ECO:0000313" key="3">
    <source>
        <dbReference type="Proteomes" id="UP000339690"/>
    </source>
</evidence>
<keyword evidence="3" id="KW-1185">Reference proteome</keyword>
<dbReference type="Proteomes" id="UP000339690">
    <property type="component" value="Chromosome"/>
</dbReference>
<evidence type="ECO:0008006" key="4">
    <source>
        <dbReference type="Google" id="ProtNLM"/>
    </source>
</evidence>
<dbReference type="EMBL" id="CP045915">
    <property type="protein sequence ID" value="QGH33013.1"/>
    <property type="molecule type" value="Genomic_DNA"/>
</dbReference>
<name>A0A5Q2TG72_9BACI</name>
<dbReference type="KEGG" id="grc:GI584_02640"/>
<keyword evidence="1" id="KW-0812">Transmembrane</keyword>
<keyword evidence="1" id="KW-0472">Membrane</keyword>
<feature type="transmembrane region" description="Helical" evidence="1">
    <location>
        <begin position="219"/>
        <end position="244"/>
    </location>
</feature>
<accession>A0A5Q2TG72</accession>
<keyword evidence="1" id="KW-1133">Transmembrane helix</keyword>
<gene>
    <name evidence="2" type="ORF">GI584_02640</name>
</gene>
<dbReference type="RefSeq" id="WP_153790158.1">
    <property type="nucleotide sequence ID" value="NZ_CP045915.1"/>
</dbReference>
<sequence length="392" mass="44926">MLSSSNKKIKIITAPGFADDVINEMKSDLPSLLEYYVDETVNWEFEHETDPLTGSTENAREILEAILENAQEYDNTFLICLTDLPLFHNSNVVVAEAYEKKNIALLSLPALGSTPMIKRIRASIIQLVNEMYRGVTDEDQQKLRDKIEEAAKDGLRIVNGYILVSKKGLERFSPVRRETPQNGEENIDVRFTIPSRYLGGLRILPGMVRANRPCRMFPSFIKVMVVAFTTGTYALIFPTSWMLANEYETWRMIILSFVSIIAMITWIIVAHKLWESPRVETNNLKRMLYNITTACTLMISVTLFYLNLYLLFLIAVFLFIPIGMLESQVSSNVSYSDYFYIAWIITSFATIIGALGSALESEETILSATYGYRQKQRYEQLKRKEEEKKQQS</sequence>
<feature type="transmembrane region" description="Helical" evidence="1">
    <location>
        <begin position="250"/>
        <end position="270"/>
    </location>
</feature>